<gene>
    <name evidence="2" type="ORF">L602_000400000500</name>
</gene>
<proteinExistence type="predicted"/>
<organism evidence="2 3">
    <name type="scientific">Cupriavidus gilardii J11</name>
    <dbReference type="NCBI Taxonomy" id="936133"/>
    <lineage>
        <taxon>Bacteria</taxon>
        <taxon>Pseudomonadati</taxon>
        <taxon>Pseudomonadota</taxon>
        <taxon>Betaproteobacteria</taxon>
        <taxon>Burkholderiales</taxon>
        <taxon>Burkholderiaceae</taxon>
        <taxon>Cupriavidus</taxon>
    </lineage>
</organism>
<dbReference type="AlphaFoldDB" id="A0A562B961"/>
<feature type="compositionally biased region" description="Low complexity" evidence="1">
    <location>
        <begin position="290"/>
        <end position="310"/>
    </location>
</feature>
<dbReference type="Proteomes" id="UP000318141">
    <property type="component" value="Unassembled WGS sequence"/>
</dbReference>
<sequence>MTLSSPESHLNHMTAHPHAVSPVATRRAAISTAARPACIPTSRDERQARDEALAELERQHPGLWRAGQLGQASALSVWPTGFDALAAELPGGGWPVGAVTELLHADCGMGELRLLLPALRSLTAAKRRLALIGPPHAPNAMGLAAAGLSESEIYWIRSGQPAGTRAKSPAAERTAAQADLLWAAEQVLRSQAFGGVLVWLPSVRPEAVRRLQVLAQASDAVVWAWRPATALRESSPAVLRLLLSPVPGNALSIVFHKRRGPVRDTPLVLQLEAMAAVPSGRAAAGGQPVPSNTPSNAPSNTPSNTPATPAVQAPSDSSDHAVLDRHPSAPPAAGRSATELA</sequence>
<comment type="caution">
    <text evidence="2">The sequence shown here is derived from an EMBL/GenBank/DDBJ whole genome shotgun (WGS) entry which is preliminary data.</text>
</comment>
<dbReference type="InterPro" id="IPR027417">
    <property type="entry name" value="P-loop_NTPase"/>
</dbReference>
<keyword evidence="3" id="KW-1185">Reference proteome</keyword>
<evidence type="ECO:0000256" key="1">
    <source>
        <dbReference type="SAM" id="MobiDB-lite"/>
    </source>
</evidence>
<dbReference type="SUPFAM" id="SSF52540">
    <property type="entry name" value="P-loop containing nucleoside triphosphate hydrolases"/>
    <property type="match status" value="1"/>
</dbReference>
<dbReference type="EMBL" id="VLJN01000034">
    <property type="protein sequence ID" value="TWG81731.1"/>
    <property type="molecule type" value="Genomic_DNA"/>
</dbReference>
<feature type="region of interest" description="Disordered" evidence="1">
    <location>
        <begin position="1"/>
        <end position="24"/>
    </location>
</feature>
<evidence type="ECO:0000313" key="2">
    <source>
        <dbReference type="EMBL" id="TWG81731.1"/>
    </source>
</evidence>
<accession>A0A562B961</accession>
<reference evidence="2 3" key="1">
    <citation type="submission" date="2019-07" db="EMBL/GenBank/DDBJ databases">
        <title>Genome sequencing of lignin-degrading bacterial isolates.</title>
        <authorList>
            <person name="Gladden J."/>
        </authorList>
    </citation>
    <scope>NUCLEOTIDE SEQUENCE [LARGE SCALE GENOMIC DNA]</scope>
    <source>
        <strain evidence="2 3">J11</strain>
    </source>
</reference>
<name>A0A562B961_9BURK</name>
<dbReference type="Gene3D" id="3.40.50.300">
    <property type="entry name" value="P-loop containing nucleotide triphosphate hydrolases"/>
    <property type="match status" value="1"/>
</dbReference>
<feature type="region of interest" description="Disordered" evidence="1">
    <location>
        <begin position="279"/>
        <end position="341"/>
    </location>
</feature>
<feature type="compositionally biased region" description="Basic and acidic residues" evidence="1">
    <location>
        <begin position="317"/>
        <end position="327"/>
    </location>
</feature>
<protein>
    <submittedName>
        <fullName evidence="2">Protein ImuA</fullName>
    </submittedName>
</protein>
<evidence type="ECO:0000313" key="3">
    <source>
        <dbReference type="Proteomes" id="UP000318141"/>
    </source>
</evidence>
<dbReference type="InterPro" id="IPR047610">
    <property type="entry name" value="ImuA_translesion"/>
</dbReference>
<dbReference type="NCBIfam" id="NF033429">
    <property type="entry name" value="ImuA_translesion"/>
    <property type="match status" value="1"/>
</dbReference>